<keyword evidence="2" id="KW-0028">Amino-acid biosynthesis</keyword>
<dbReference type="InterPro" id="IPR053376">
    <property type="entry name" value="Serine_acetyltransferase"/>
</dbReference>
<gene>
    <name evidence="9" type="primary">cysE</name>
    <name evidence="9" type="ordered locus">CJJ81176_0784</name>
</gene>
<dbReference type="HOGENOM" id="CLU_051638_10_0_7"/>
<reference evidence="10" key="1">
    <citation type="submission" date="2006-12" db="EMBL/GenBank/DDBJ databases">
        <authorList>
            <person name="Fouts D.E."/>
            <person name="Nelson K.E."/>
            <person name="Sebastian Y."/>
        </authorList>
    </citation>
    <scope>NUCLEOTIDE SEQUENCE [LARGE SCALE GENOMIC DNA]</scope>
    <source>
        <strain evidence="10">81-176</strain>
    </source>
</reference>
<dbReference type="SUPFAM" id="SSF51161">
    <property type="entry name" value="Trimeric LpxA-like enzymes"/>
    <property type="match status" value="1"/>
</dbReference>
<comment type="similarity">
    <text evidence="1 7">Belongs to the transferase hexapeptide repeat family.</text>
</comment>
<dbReference type="Gene3D" id="2.160.10.10">
    <property type="entry name" value="Hexapeptide repeat proteins"/>
    <property type="match status" value="1"/>
</dbReference>
<organism evidence="9 10">
    <name type="scientific">Campylobacter jejuni subsp. jejuni serotype O:23/36 (strain 81-176)</name>
    <dbReference type="NCBI Taxonomy" id="354242"/>
    <lineage>
        <taxon>Bacteria</taxon>
        <taxon>Pseudomonadati</taxon>
        <taxon>Campylobacterota</taxon>
        <taxon>Epsilonproteobacteria</taxon>
        <taxon>Campylobacterales</taxon>
        <taxon>Campylobacteraceae</taxon>
        <taxon>Campylobacter</taxon>
    </lineage>
</organism>
<evidence type="ECO:0000256" key="5">
    <source>
        <dbReference type="ARBA" id="ARBA00023315"/>
    </source>
</evidence>
<dbReference type="PANTHER" id="PTHR42811">
    <property type="entry name" value="SERINE ACETYLTRANSFERASE"/>
    <property type="match status" value="1"/>
</dbReference>
<dbReference type="AlphaFoldDB" id="A0A0H3PAT7"/>
<dbReference type="EC" id="2.3.1.30" evidence="7"/>
<dbReference type="PIRSF" id="PIRSF000441">
    <property type="entry name" value="CysE"/>
    <property type="match status" value="1"/>
</dbReference>
<keyword evidence="5 7" id="KW-0012">Acyltransferase</keyword>
<name>A0A0H3PAT7_CAMJJ</name>
<sequence length="212" mass="23471">MNFWGIIKEDFSQPKAQDPAFNSCIELFFNYPGVWAVVNYRFAHFFYIRNFKRIARMISGISQFLTGVDLHPGAELGRRVFIDHANGVVIGQTAIIEDDVLIYQGVTLGGTSLEKGTKRHPTIKKGVIIGSGAKVLGNITIGENAKIGSNAVVVKDVGANLTAVGIPAYIIEERKNKNIRAIDANCDDKLEKLEKKILELENLILKQLESQK</sequence>
<dbReference type="InterPro" id="IPR001451">
    <property type="entry name" value="Hexapep"/>
</dbReference>
<evidence type="ECO:0000256" key="2">
    <source>
        <dbReference type="ARBA" id="ARBA00022605"/>
    </source>
</evidence>
<dbReference type="eggNOG" id="COG1045">
    <property type="taxonomic scope" value="Bacteria"/>
</dbReference>
<evidence type="ECO:0000256" key="4">
    <source>
        <dbReference type="ARBA" id="ARBA00022737"/>
    </source>
</evidence>
<dbReference type="InterPro" id="IPR018357">
    <property type="entry name" value="Hexapep_transf_CS"/>
</dbReference>
<evidence type="ECO:0000256" key="7">
    <source>
        <dbReference type="PIRNR" id="PIRNR000441"/>
    </source>
</evidence>
<evidence type="ECO:0000313" key="10">
    <source>
        <dbReference type="Proteomes" id="UP000000646"/>
    </source>
</evidence>
<comment type="catalytic activity">
    <reaction evidence="6 7">
        <text>L-serine + acetyl-CoA = O-acetyl-L-serine + CoA</text>
        <dbReference type="Rhea" id="RHEA:24560"/>
        <dbReference type="ChEBI" id="CHEBI:33384"/>
        <dbReference type="ChEBI" id="CHEBI:57287"/>
        <dbReference type="ChEBI" id="CHEBI:57288"/>
        <dbReference type="ChEBI" id="CHEBI:58340"/>
        <dbReference type="EC" id="2.3.1.30"/>
    </reaction>
</comment>
<dbReference type="InterPro" id="IPR011004">
    <property type="entry name" value="Trimer_LpxA-like_sf"/>
</dbReference>
<dbReference type="FunFam" id="2.160.10.10:FF:000007">
    <property type="entry name" value="Serine acetyltransferase"/>
    <property type="match status" value="1"/>
</dbReference>
<protein>
    <recommendedName>
        <fullName evidence="7">Serine acetyltransferase</fullName>
        <ecNumber evidence="7">2.3.1.30</ecNumber>
    </recommendedName>
</protein>
<accession>A0A0H3PAT7</accession>
<keyword evidence="4" id="KW-0677">Repeat</keyword>
<evidence type="ECO:0000256" key="1">
    <source>
        <dbReference type="ARBA" id="ARBA00007274"/>
    </source>
</evidence>
<dbReference type="NCBIfam" id="NF041874">
    <property type="entry name" value="EPS_EpsC"/>
    <property type="match status" value="1"/>
</dbReference>
<dbReference type="Proteomes" id="UP000000646">
    <property type="component" value="Chromosome"/>
</dbReference>
<evidence type="ECO:0000256" key="6">
    <source>
        <dbReference type="ARBA" id="ARBA00049486"/>
    </source>
</evidence>
<dbReference type="GO" id="GO:0009001">
    <property type="term" value="F:serine O-acetyltransferase activity"/>
    <property type="evidence" value="ECO:0007669"/>
    <property type="project" value="UniProtKB-EC"/>
</dbReference>
<dbReference type="InterPro" id="IPR042122">
    <property type="entry name" value="Ser_AcTrfase_N_sf"/>
</dbReference>
<dbReference type="GO" id="GO:0005737">
    <property type="term" value="C:cytoplasm"/>
    <property type="evidence" value="ECO:0007669"/>
    <property type="project" value="InterPro"/>
</dbReference>
<evidence type="ECO:0000256" key="3">
    <source>
        <dbReference type="ARBA" id="ARBA00022679"/>
    </source>
</evidence>
<feature type="coiled-coil region" evidence="8">
    <location>
        <begin position="183"/>
        <end position="210"/>
    </location>
</feature>
<dbReference type="Pfam" id="PF00132">
    <property type="entry name" value="Hexapep"/>
    <property type="match status" value="1"/>
</dbReference>
<keyword evidence="3 7" id="KW-0808">Transferase</keyword>
<evidence type="ECO:0000256" key="8">
    <source>
        <dbReference type="SAM" id="Coils"/>
    </source>
</evidence>
<dbReference type="PROSITE" id="PS00101">
    <property type="entry name" value="HEXAPEP_TRANSFERASES"/>
    <property type="match status" value="1"/>
</dbReference>
<dbReference type="EMBL" id="CP000538">
    <property type="protein sequence ID" value="EAQ72419.1"/>
    <property type="molecule type" value="Genomic_DNA"/>
</dbReference>
<dbReference type="InterPro" id="IPR005881">
    <property type="entry name" value="Ser_O-AcTrfase"/>
</dbReference>
<proteinExistence type="inferred from homology"/>
<dbReference type="RefSeq" id="WP_002857174.1">
    <property type="nucleotide sequence ID" value="NC_008787.1"/>
</dbReference>
<dbReference type="GO" id="GO:0006535">
    <property type="term" value="P:cysteine biosynthetic process from serine"/>
    <property type="evidence" value="ECO:0007669"/>
    <property type="project" value="InterPro"/>
</dbReference>
<dbReference type="Gene3D" id="1.10.3130.10">
    <property type="entry name" value="serine acetyltransferase, domain 1"/>
    <property type="match status" value="1"/>
</dbReference>
<keyword evidence="8" id="KW-0175">Coiled coil</keyword>
<dbReference type="CDD" id="cd03354">
    <property type="entry name" value="LbH_SAT"/>
    <property type="match status" value="1"/>
</dbReference>
<evidence type="ECO:0000313" key="9">
    <source>
        <dbReference type="EMBL" id="EAQ72419.1"/>
    </source>
</evidence>
<dbReference type="NCBIfam" id="TIGR01172">
    <property type="entry name" value="cysE"/>
    <property type="match status" value="1"/>
</dbReference>
<dbReference type="KEGG" id="cjj:CJJ81176_0784"/>
<dbReference type="InterPro" id="IPR045304">
    <property type="entry name" value="LbH_SAT"/>
</dbReference>